<feature type="region of interest" description="Disordered" evidence="1">
    <location>
        <begin position="332"/>
        <end position="505"/>
    </location>
</feature>
<feature type="compositionally biased region" description="Gly residues" evidence="1">
    <location>
        <begin position="412"/>
        <end position="437"/>
    </location>
</feature>
<feature type="region of interest" description="Disordered" evidence="1">
    <location>
        <begin position="210"/>
        <end position="275"/>
    </location>
</feature>
<proteinExistence type="predicted"/>
<feature type="region of interest" description="Disordered" evidence="1">
    <location>
        <begin position="33"/>
        <end position="79"/>
    </location>
</feature>
<evidence type="ECO:0000313" key="3">
    <source>
        <dbReference type="EMBL" id="CAE1285648.1"/>
    </source>
</evidence>
<gene>
    <name evidence="3" type="ORF">SPHA_45543</name>
</gene>
<keyword evidence="2" id="KW-0732">Signal</keyword>
<feature type="chain" id="PRO_5032443537" evidence="2">
    <location>
        <begin position="24"/>
        <end position="592"/>
    </location>
</feature>
<organism evidence="3 4">
    <name type="scientific">Acanthosepion pharaonis</name>
    <name type="common">Pharaoh cuttlefish</name>
    <name type="synonym">Sepia pharaonis</name>
    <dbReference type="NCBI Taxonomy" id="158019"/>
    <lineage>
        <taxon>Eukaryota</taxon>
        <taxon>Metazoa</taxon>
        <taxon>Spiralia</taxon>
        <taxon>Lophotrochozoa</taxon>
        <taxon>Mollusca</taxon>
        <taxon>Cephalopoda</taxon>
        <taxon>Coleoidea</taxon>
        <taxon>Decapodiformes</taxon>
        <taxon>Sepiida</taxon>
        <taxon>Sepiina</taxon>
        <taxon>Sepiidae</taxon>
        <taxon>Acanthosepion</taxon>
    </lineage>
</organism>
<evidence type="ECO:0000313" key="4">
    <source>
        <dbReference type="Proteomes" id="UP000597762"/>
    </source>
</evidence>
<feature type="compositionally biased region" description="Low complexity" evidence="1">
    <location>
        <begin position="469"/>
        <end position="480"/>
    </location>
</feature>
<feature type="compositionally biased region" description="Basic and acidic residues" evidence="1">
    <location>
        <begin position="438"/>
        <end position="468"/>
    </location>
</feature>
<dbReference type="EMBL" id="CAHIKZ030002349">
    <property type="protein sequence ID" value="CAE1285648.1"/>
    <property type="molecule type" value="Genomic_DNA"/>
</dbReference>
<evidence type="ECO:0000256" key="2">
    <source>
        <dbReference type="SAM" id="SignalP"/>
    </source>
</evidence>
<sequence>MALLFQFCYHCVICCLCCGLVFAKDSNSLKTRHNSAHQKHEKQSQKRDNQQPLDIKPKSRPSAHATSSRSLESATETKQTESSGVLLVDSIYQSVTEIAGVNNAETKHYFGPSRVGEKHVGRDNNAANEDDVYILSKRQSATERADKSPSIASEIVDARNVLKNGEDHQGKIHKGSNIGKNLNNNLNSDGSEISFPTKEDYLHRYYGMNRKERQNIKQRKRARDEEKEREKIISSAASSKPMTGPASLSKAKSVHESNGQSPSDEDSINATGDRMTENNRKNLYIYDKHHIGDEINYIEDDEDDNMNYAEHVSKYTGGRVKRRVARVRDEWPYGDDRNVGYAGYREKNKERYSGGRSRNRRGKGRGSNPYGHERSDLEVGPSFDQVSSDDPDPAEYPMARSPRRSHQKTIGIGKGGGGGGGGGRRGGSGGGGGGGRGAGRDRRYGNRHDEFDSSERSYLEEEYSEVRPHSASSPPSLSPSRHSDTYARYSEDPSGTKNPKSPTQKTCHICTMKKMDREMRLRSLKAQIIKQIGLSELPNITKNDRILSKVPTLKHIIENMTMQRDEPSWRDFSDDKMDDINEQMIITAESRK</sequence>
<feature type="compositionally biased region" description="Basic and acidic residues" evidence="1">
    <location>
        <begin position="222"/>
        <end position="232"/>
    </location>
</feature>
<comment type="caution">
    <text evidence="3">The sequence shown here is derived from an EMBL/GenBank/DDBJ whole genome shotgun (WGS) entry which is preliminary data.</text>
</comment>
<dbReference type="AlphaFoldDB" id="A0A812D2Q3"/>
<feature type="compositionally biased region" description="Polar residues" evidence="1">
    <location>
        <begin position="64"/>
        <end position="79"/>
    </location>
</feature>
<feature type="signal peptide" evidence="2">
    <location>
        <begin position="1"/>
        <end position="23"/>
    </location>
</feature>
<protein>
    <submittedName>
        <fullName evidence="3">Uncharacterized protein</fullName>
    </submittedName>
</protein>
<evidence type="ECO:0000256" key="1">
    <source>
        <dbReference type="SAM" id="MobiDB-lite"/>
    </source>
</evidence>
<dbReference type="OrthoDB" id="5948587at2759"/>
<feature type="compositionally biased region" description="Basic and acidic residues" evidence="1">
    <location>
        <begin position="332"/>
        <end position="353"/>
    </location>
</feature>
<reference evidence="3" key="1">
    <citation type="submission" date="2021-01" db="EMBL/GenBank/DDBJ databases">
        <authorList>
            <person name="Li R."/>
            <person name="Bekaert M."/>
        </authorList>
    </citation>
    <scope>NUCLEOTIDE SEQUENCE</scope>
    <source>
        <strain evidence="3">Farmed</strain>
    </source>
</reference>
<keyword evidence="4" id="KW-1185">Reference proteome</keyword>
<name>A0A812D2Q3_ACAPH</name>
<feature type="compositionally biased region" description="Polar residues" evidence="1">
    <location>
        <begin position="493"/>
        <end position="505"/>
    </location>
</feature>
<accession>A0A812D2Q3</accession>
<dbReference type="Proteomes" id="UP000597762">
    <property type="component" value="Unassembled WGS sequence"/>
</dbReference>
<feature type="compositionally biased region" description="Basic and acidic residues" evidence="1">
    <location>
        <begin position="481"/>
        <end position="491"/>
    </location>
</feature>